<dbReference type="EMBL" id="CP058316">
    <property type="protein sequence ID" value="QLD12226.1"/>
    <property type="molecule type" value="Genomic_DNA"/>
</dbReference>
<organism evidence="2 3">
    <name type="scientific">Microbacterium oleivorans</name>
    <dbReference type="NCBI Taxonomy" id="273677"/>
    <lineage>
        <taxon>Bacteria</taxon>
        <taxon>Bacillati</taxon>
        <taxon>Actinomycetota</taxon>
        <taxon>Actinomycetes</taxon>
        <taxon>Micrococcales</taxon>
        <taxon>Microbacteriaceae</taxon>
        <taxon>Microbacterium</taxon>
    </lineage>
</organism>
<accession>A0A7D5EXB6</accession>
<dbReference type="PANTHER" id="PTHR36834:SF1">
    <property type="entry name" value="INTEGRAL MEMBRANE PROTEIN"/>
    <property type="match status" value="1"/>
</dbReference>
<sequence length="145" mass="15430">MAGSVPARVLLAAFLVALAFVAFWPTPVDRDAGWLVSRITDTVPWLTYGRIEFGANILLFVPLGWCAARGWPRWHAAVIPAALGLSVVIEVGQGVALAERTSSVLDVVANTTGAAIGWAIAMPWRNRRPAAAAASTRRDRPASEA</sequence>
<dbReference type="InterPro" id="IPR006976">
    <property type="entry name" value="VanZ-like"/>
</dbReference>
<protein>
    <submittedName>
        <fullName evidence="2">VanZ family protein</fullName>
    </submittedName>
</protein>
<evidence type="ECO:0000313" key="2">
    <source>
        <dbReference type="EMBL" id="QLD12226.1"/>
    </source>
</evidence>
<feature type="domain" description="VanZ-like" evidence="1">
    <location>
        <begin position="13"/>
        <end position="122"/>
    </location>
</feature>
<evidence type="ECO:0000259" key="1">
    <source>
        <dbReference type="Pfam" id="PF04892"/>
    </source>
</evidence>
<dbReference type="Pfam" id="PF04892">
    <property type="entry name" value="VanZ"/>
    <property type="match status" value="1"/>
</dbReference>
<dbReference type="RefSeq" id="WP_178012798.1">
    <property type="nucleotide sequence ID" value="NZ_CP058316.1"/>
</dbReference>
<gene>
    <name evidence="2" type="ORF">HW566_10855</name>
</gene>
<proteinExistence type="predicted"/>
<evidence type="ECO:0000313" key="3">
    <source>
        <dbReference type="Proteomes" id="UP000509638"/>
    </source>
</evidence>
<name>A0A7D5EXB6_9MICO</name>
<reference evidence="2 3" key="1">
    <citation type="submission" date="2020-06" db="EMBL/GenBank/DDBJ databases">
        <authorList>
            <person name="Jo H."/>
        </authorList>
    </citation>
    <scope>NUCLEOTIDE SEQUENCE [LARGE SCALE GENOMIC DNA]</scope>
    <source>
        <strain evidence="2 3">I46</strain>
    </source>
</reference>
<dbReference type="AlphaFoldDB" id="A0A7D5EXB6"/>
<dbReference type="InterPro" id="IPR053150">
    <property type="entry name" value="Teicoplanin_resist-assoc"/>
</dbReference>
<dbReference type="PANTHER" id="PTHR36834">
    <property type="entry name" value="MEMBRANE PROTEIN-RELATED"/>
    <property type="match status" value="1"/>
</dbReference>
<dbReference type="Proteomes" id="UP000509638">
    <property type="component" value="Chromosome"/>
</dbReference>